<comment type="caution">
    <text evidence="8">The sequence shown here is derived from an EMBL/GenBank/DDBJ whole genome shotgun (WGS) entry which is preliminary data.</text>
</comment>
<dbReference type="InterPro" id="IPR001405">
    <property type="entry name" value="UPF0758"/>
</dbReference>
<dbReference type="Pfam" id="PF04002">
    <property type="entry name" value="RadC"/>
    <property type="match status" value="1"/>
</dbReference>
<dbReference type="PANTHER" id="PTHR30471">
    <property type="entry name" value="DNA REPAIR PROTEIN RADC"/>
    <property type="match status" value="1"/>
</dbReference>
<evidence type="ECO:0000256" key="2">
    <source>
        <dbReference type="ARBA" id="ARBA00022723"/>
    </source>
</evidence>
<protein>
    <submittedName>
        <fullName evidence="8">DNA repair protein RadC</fullName>
    </submittedName>
</protein>
<dbReference type="PROSITE" id="PS01302">
    <property type="entry name" value="UPF0758"/>
    <property type="match status" value="1"/>
</dbReference>
<gene>
    <name evidence="8" type="primary">radC</name>
    <name evidence="8" type="ORF">U1T56_03480</name>
</gene>
<dbReference type="PROSITE" id="PS50249">
    <property type="entry name" value="MPN"/>
    <property type="match status" value="1"/>
</dbReference>
<dbReference type="NCBIfam" id="NF000642">
    <property type="entry name" value="PRK00024.1"/>
    <property type="match status" value="1"/>
</dbReference>
<keyword evidence="3" id="KW-0378">Hydrolase</keyword>
<keyword evidence="2" id="KW-0479">Metal-binding</keyword>
<dbReference type="RefSeq" id="WP_418158048.1">
    <property type="nucleotide sequence ID" value="NZ_JBBLZC010000002.1"/>
</dbReference>
<dbReference type="Proteomes" id="UP001375743">
    <property type="component" value="Unassembled WGS sequence"/>
</dbReference>
<dbReference type="NCBIfam" id="TIGR00608">
    <property type="entry name" value="radc"/>
    <property type="match status" value="1"/>
</dbReference>
<evidence type="ECO:0000313" key="9">
    <source>
        <dbReference type="Proteomes" id="UP001375743"/>
    </source>
</evidence>
<keyword evidence="5" id="KW-0482">Metalloprotease</keyword>
<evidence type="ECO:0000256" key="3">
    <source>
        <dbReference type="ARBA" id="ARBA00022801"/>
    </source>
</evidence>
<evidence type="ECO:0000256" key="6">
    <source>
        <dbReference type="RuleBase" id="RU003797"/>
    </source>
</evidence>
<keyword evidence="9" id="KW-1185">Reference proteome</keyword>
<dbReference type="InterPro" id="IPR020891">
    <property type="entry name" value="UPF0758_CS"/>
</dbReference>
<keyword evidence="4" id="KW-0862">Zinc</keyword>
<sequence length="326" mass="36756">MNLLQRRLEAAGLGVVEEDGRYWLSGATFPLRDRIKAVGGRWHAARQAWSLPDLPAVAWLAETLAAAPRAPSGLAEAKPAPLQGWGSKHYHGHRERLRQRFLEMPLPETLADYELLELLLFFSIYRRDTKPIAKRLLASFGSLGGVFAADPLRYAECLGSLPAEAPDELKRIRDDDLRFTQILLRAIHCAQQRVLKEQIAERPVIGSWTALIDYLSVAMQHEPAEHFRILFLDRKNILIKDEVQSRGTVDHTPLYPREVVKRALELAASAIIMVHNHPSGDPTPSQADIDMTRQVVNALAQVNITVHDHIIVGKNRHTSFRTQRLI</sequence>
<dbReference type="CDD" id="cd08071">
    <property type="entry name" value="MPN_DUF2466"/>
    <property type="match status" value="1"/>
</dbReference>
<comment type="similarity">
    <text evidence="6">Belongs to the UPF0758 family.</text>
</comment>
<feature type="domain" description="MPN" evidence="7">
    <location>
        <begin position="204"/>
        <end position="326"/>
    </location>
</feature>
<dbReference type="SUPFAM" id="SSF102712">
    <property type="entry name" value="JAB1/MPN domain"/>
    <property type="match status" value="1"/>
</dbReference>
<evidence type="ECO:0000256" key="5">
    <source>
        <dbReference type="ARBA" id="ARBA00023049"/>
    </source>
</evidence>
<evidence type="ECO:0000259" key="7">
    <source>
        <dbReference type="PROSITE" id="PS50249"/>
    </source>
</evidence>
<evidence type="ECO:0000256" key="1">
    <source>
        <dbReference type="ARBA" id="ARBA00022670"/>
    </source>
</evidence>
<accession>A0ABU8XP57</accession>
<dbReference type="InterPro" id="IPR037518">
    <property type="entry name" value="MPN"/>
</dbReference>
<dbReference type="PANTHER" id="PTHR30471:SF3">
    <property type="entry name" value="UPF0758 PROTEIN YEES-RELATED"/>
    <property type="match status" value="1"/>
</dbReference>
<dbReference type="Gene3D" id="3.40.140.10">
    <property type="entry name" value="Cytidine Deaminase, domain 2"/>
    <property type="match status" value="1"/>
</dbReference>
<evidence type="ECO:0000256" key="4">
    <source>
        <dbReference type="ARBA" id="ARBA00022833"/>
    </source>
</evidence>
<reference evidence="8 9" key="1">
    <citation type="submission" date="2024-01" db="EMBL/GenBank/DDBJ databases">
        <title>Multi-omics insights into the function and evolution of sodium benzoate biodegradation pathways in Benzoatithermus flavus gen. nov., sp. nov. from hot spring.</title>
        <authorList>
            <person name="Hu C.-J."/>
            <person name="Li W.-J."/>
        </authorList>
    </citation>
    <scope>NUCLEOTIDE SEQUENCE [LARGE SCALE GENOMIC DNA]</scope>
    <source>
        <strain evidence="8 9">SYSU G07066</strain>
    </source>
</reference>
<organism evidence="8 9">
    <name type="scientific">Benzoatithermus flavus</name>
    <dbReference type="NCBI Taxonomy" id="3108223"/>
    <lineage>
        <taxon>Bacteria</taxon>
        <taxon>Pseudomonadati</taxon>
        <taxon>Pseudomonadota</taxon>
        <taxon>Alphaproteobacteria</taxon>
        <taxon>Geminicoccales</taxon>
        <taxon>Geminicoccaceae</taxon>
        <taxon>Benzoatithermus</taxon>
    </lineage>
</organism>
<evidence type="ECO:0000313" key="8">
    <source>
        <dbReference type="EMBL" id="MEK0082200.1"/>
    </source>
</evidence>
<keyword evidence="1" id="KW-0645">Protease</keyword>
<dbReference type="EMBL" id="JBBLZC010000002">
    <property type="protein sequence ID" value="MEK0082200.1"/>
    <property type="molecule type" value="Genomic_DNA"/>
</dbReference>
<dbReference type="InterPro" id="IPR025657">
    <property type="entry name" value="RadC_JAB"/>
</dbReference>
<proteinExistence type="inferred from homology"/>
<name>A0ABU8XP57_9PROT</name>